<organism evidence="8 9">
    <name type="scientific">Paramagnetospirillum magneticum (strain ATCC 700264 / AMB-1)</name>
    <name type="common">Magnetospirillum magneticum</name>
    <dbReference type="NCBI Taxonomy" id="342108"/>
    <lineage>
        <taxon>Bacteria</taxon>
        <taxon>Pseudomonadati</taxon>
        <taxon>Pseudomonadota</taxon>
        <taxon>Alphaproteobacteria</taxon>
        <taxon>Rhodospirillales</taxon>
        <taxon>Magnetospirillaceae</taxon>
        <taxon>Paramagnetospirillum</taxon>
    </lineage>
</organism>
<dbReference type="HOGENOM" id="CLU_559945_0_0_5"/>
<dbReference type="PANTHER" id="PTHR33908:SF11">
    <property type="entry name" value="MEMBRANE PROTEIN"/>
    <property type="match status" value="1"/>
</dbReference>
<dbReference type="AlphaFoldDB" id="Q2WAT1"/>
<gene>
    <name evidence="8" type="ordered locus">amb0240</name>
</gene>
<dbReference type="KEGG" id="mag:amb0240"/>
<dbReference type="GO" id="GO:0005886">
    <property type="term" value="C:plasma membrane"/>
    <property type="evidence" value="ECO:0007669"/>
    <property type="project" value="UniProtKB-SubCell"/>
</dbReference>
<keyword evidence="2" id="KW-1003">Cell membrane</keyword>
<comment type="subcellular location">
    <subcellularLocation>
        <location evidence="1">Cell membrane</location>
        <topology evidence="1">Multi-pass membrane protein</topology>
    </subcellularLocation>
</comment>
<evidence type="ECO:0000313" key="9">
    <source>
        <dbReference type="Proteomes" id="UP000007058"/>
    </source>
</evidence>
<accession>Q2WAT1</accession>
<proteinExistence type="predicted"/>
<evidence type="ECO:0000256" key="6">
    <source>
        <dbReference type="ARBA" id="ARBA00022989"/>
    </source>
</evidence>
<reference evidence="8 9" key="1">
    <citation type="journal article" date="2005" name="DNA Res.">
        <title>Complete genome sequence of the facultative anaerobic magnetotactic bacterium Magnetospirillum sp. strain AMB-1.</title>
        <authorList>
            <person name="Matsunaga T."/>
            <person name="Okamura Y."/>
            <person name="Fukuda Y."/>
            <person name="Wahyudi A.T."/>
            <person name="Murase Y."/>
            <person name="Takeyama H."/>
        </authorList>
    </citation>
    <scope>NUCLEOTIDE SEQUENCE [LARGE SCALE GENOMIC DNA]</scope>
    <source>
        <strain evidence="9">ATCC 700264 / AMB-1</strain>
    </source>
</reference>
<dbReference type="GO" id="GO:0009103">
    <property type="term" value="P:lipopolysaccharide biosynthetic process"/>
    <property type="evidence" value="ECO:0007669"/>
    <property type="project" value="UniProtKB-ARBA"/>
</dbReference>
<dbReference type="InterPro" id="IPR050297">
    <property type="entry name" value="LipidA_mod_glycosyltrf_83"/>
</dbReference>
<protein>
    <submittedName>
        <fullName evidence="8">Uncharacterized protein</fullName>
    </submittedName>
</protein>
<keyword evidence="3" id="KW-0328">Glycosyltransferase</keyword>
<keyword evidence="9" id="KW-1185">Reference proteome</keyword>
<keyword evidence="5" id="KW-0812">Transmembrane</keyword>
<dbReference type="EMBL" id="AP007255">
    <property type="protein sequence ID" value="BAE49044.1"/>
    <property type="molecule type" value="Genomic_DNA"/>
</dbReference>
<sequence>MPQRMWHFRSRGRIRRERRSGLRGNDMDGDAGRSYRLTVLALAGLALVLLAYPLARIFWDFEIDNTEGWNAFLQLRAIGGLPLYDTGSPYFFNNYPPLSFYLVGVLSKLVGDANLAGRMVSLSATLVVCLAVRSIVRSAGASRLDGWFAAITCALFFGCLLTDHVGKNNPQMLAHAFVLSGLAVYLKGEADARRAALAALLFSAGVLVKHNLICLPLLVGADILVRGPVRARLAYFMTGAGIAAASGLLLWLLTGPVFFNQLLASRTWDITRAFLFTTEILGQFQAPMALVGLGLLALRRTRPAGLVLAYVACGLALGAVFSGGAGTDVNVFFDVYIGLAIGAGLVVHLTPQPMARPVMALIINAGVLAYAPAALGRFGVEMLGELSARETLFHDDVAYLKSIRGTALCQSHLLCLRAGKPAFYDPINMLQAMVKGRLPADTLTGMLRRHEIAVVELIDPPKHMEDDNPGALVPPPRWMDFQDEVFPVLLQEYELDRVSLSGRFYRPKRSS</sequence>
<evidence type="ECO:0000313" key="8">
    <source>
        <dbReference type="EMBL" id="BAE49044.1"/>
    </source>
</evidence>
<dbReference type="PANTHER" id="PTHR33908">
    <property type="entry name" value="MANNOSYLTRANSFERASE YKCB-RELATED"/>
    <property type="match status" value="1"/>
</dbReference>
<dbReference type="STRING" id="342108.amb0240"/>
<evidence type="ECO:0000256" key="2">
    <source>
        <dbReference type="ARBA" id="ARBA00022475"/>
    </source>
</evidence>
<dbReference type="GO" id="GO:0016763">
    <property type="term" value="F:pentosyltransferase activity"/>
    <property type="evidence" value="ECO:0007669"/>
    <property type="project" value="TreeGrafter"/>
</dbReference>
<evidence type="ECO:0000256" key="5">
    <source>
        <dbReference type="ARBA" id="ARBA00022692"/>
    </source>
</evidence>
<evidence type="ECO:0000256" key="3">
    <source>
        <dbReference type="ARBA" id="ARBA00022676"/>
    </source>
</evidence>
<keyword evidence="6" id="KW-1133">Transmembrane helix</keyword>
<evidence type="ECO:0000256" key="4">
    <source>
        <dbReference type="ARBA" id="ARBA00022679"/>
    </source>
</evidence>
<name>Q2WAT1_PARM1</name>
<evidence type="ECO:0000256" key="7">
    <source>
        <dbReference type="ARBA" id="ARBA00023136"/>
    </source>
</evidence>
<keyword evidence="7" id="KW-0472">Membrane</keyword>
<keyword evidence="4" id="KW-0808">Transferase</keyword>
<evidence type="ECO:0000256" key="1">
    <source>
        <dbReference type="ARBA" id="ARBA00004651"/>
    </source>
</evidence>
<dbReference type="Proteomes" id="UP000007058">
    <property type="component" value="Chromosome"/>
</dbReference>